<protein>
    <recommendedName>
        <fullName evidence="5">O-methyltransferase domain-containing protein</fullName>
    </recommendedName>
</protein>
<name>A0A381QAH4_9ZZZZ</name>
<evidence type="ECO:0000313" key="4">
    <source>
        <dbReference type="EMBL" id="SUZ75067.1"/>
    </source>
</evidence>
<accession>A0A381QAH4</accession>
<dbReference type="CDD" id="cd02440">
    <property type="entry name" value="AdoMet_MTases"/>
    <property type="match status" value="1"/>
</dbReference>
<dbReference type="Gene3D" id="3.40.50.150">
    <property type="entry name" value="Vaccinia Virus protein VP39"/>
    <property type="match status" value="1"/>
</dbReference>
<evidence type="ECO:0000256" key="1">
    <source>
        <dbReference type="ARBA" id="ARBA00022603"/>
    </source>
</evidence>
<dbReference type="AlphaFoldDB" id="A0A381QAH4"/>
<dbReference type="GO" id="GO:0008757">
    <property type="term" value="F:S-adenosylmethionine-dependent methyltransferase activity"/>
    <property type="evidence" value="ECO:0007669"/>
    <property type="project" value="TreeGrafter"/>
</dbReference>
<dbReference type="PANTHER" id="PTHR10509">
    <property type="entry name" value="O-METHYLTRANSFERASE-RELATED"/>
    <property type="match status" value="1"/>
</dbReference>
<reference evidence="4" key="1">
    <citation type="submission" date="2018-05" db="EMBL/GenBank/DDBJ databases">
        <authorList>
            <person name="Lanie J.A."/>
            <person name="Ng W.-L."/>
            <person name="Kazmierczak K.M."/>
            <person name="Andrzejewski T.M."/>
            <person name="Davidsen T.M."/>
            <person name="Wayne K.J."/>
            <person name="Tettelin H."/>
            <person name="Glass J.I."/>
            <person name="Rusch D."/>
            <person name="Podicherti R."/>
            <person name="Tsui H.-C.T."/>
            <person name="Winkler M.E."/>
        </authorList>
    </citation>
    <scope>NUCLEOTIDE SEQUENCE</scope>
</reference>
<dbReference type="PANTHER" id="PTHR10509:SF14">
    <property type="entry name" value="CAFFEOYL-COA O-METHYLTRANSFERASE 3-RELATED"/>
    <property type="match status" value="1"/>
</dbReference>
<evidence type="ECO:0000256" key="2">
    <source>
        <dbReference type="ARBA" id="ARBA00022679"/>
    </source>
</evidence>
<sequence length="213" mass="24542">MNEFINKDILDYVKLNSQQEPTLLKELNKETHLKIPNPRMLCSSYQGRILSIISKIIKPKKVLEIGTYTGYSTLCIAEGLDKNGIIYTIDINEELQEIQNKYFDKSGFGNQIHQHIGNAIEFIPKINECFDFVYLDADKENYNEYFDLIIDKIVSGGVLISDNVLWSGKVLNTKNQDLITQKLIEFNQLIKKDKRLDTIILPIRDGLSISRKI</sequence>
<dbReference type="InterPro" id="IPR002935">
    <property type="entry name" value="SAM_O-MeTrfase"/>
</dbReference>
<evidence type="ECO:0000256" key="3">
    <source>
        <dbReference type="ARBA" id="ARBA00022691"/>
    </source>
</evidence>
<dbReference type="InterPro" id="IPR029063">
    <property type="entry name" value="SAM-dependent_MTases_sf"/>
</dbReference>
<gene>
    <name evidence="4" type="ORF">METZ01_LOCUS27921</name>
</gene>
<keyword evidence="2" id="KW-0808">Transferase</keyword>
<dbReference type="PROSITE" id="PS51682">
    <property type="entry name" value="SAM_OMT_I"/>
    <property type="match status" value="1"/>
</dbReference>
<keyword evidence="3" id="KW-0949">S-adenosyl-L-methionine</keyword>
<keyword evidence="1" id="KW-0489">Methyltransferase</keyword>
<organism evidence="4">
    <name type="scientific">marine metagenome</name>
    <dbReference type="NCBI Taxonomy" id="408172"/>
    <lineage>
        <taxon>unclassified sequences</taxon>
        <taxon>metagenomes</taxon>
        <taxon>ecological metagenomes</taxon>
    </lineage>
</organism>
<dbReference type="EMBL" id="UINC01001232">
    <property type="protein sequence ID" value="SUZ75067.1"/>
    <property type="molecule type" value="Genomic_DNA"/>
</dbReference>
<dbReference type="GO" id="GO:0032259">
    <property type="term" value="P:methylation"/>
    <property type="evidence" value="ECO:0007669"/>
    <property type="project" value="UniProtKB-KW"/>
</dbReference>
<dbReference type="Pfam" id="PF01596">
    <property type="entry name" value="Methyltransf_3"/>
    <property type="match status" value="1"/>
</dbReference>
<evidence type="ECO:0008006" key="5">
    <source>
        <dbReference type="Google" id="ProtNLM"/>
    </source>
</evidence>
<dbReference type="SUPFAM" id="SSF53335">
    <property type="entry name" value="S-adenosyl-L-methionine-dependent methyltransferases"/>
    <property type="match status" value="1"/>
</dbReference>
<dbReference type="InterPro" id="IPR050362">
    <property type="entry name" value="Cation-dep_OMT"/>
</dbReference>
<proteinExistence type="predicted"/>
<dbReference type="GO" id="GO:0008171">
    <property type="term" value="F:O-methyltransferase activity"/>
    <property type="evidence" value="ECO:0007669"/>
    <property type="project" value="InterPro"/>
</dbReference>